<feature type="transmembrane region" description="Helical" evidence="1">
    <location>
        <begin position="220"/>
        <end position="242"/>
    </location>
</feature>
<dbReference type="Pfam" id="PF12730">
    <property type="entry name" value="ABC2_membrane_4"/>
    <property type="match status" value="1"/>
</dbReference>
<feature type="transmembrane region" description="Helical" evidence="1">
    <location>
        <begin position="53"/>
        <end position="74"/>
    </location>
</feature>
<accession>A0ABP3UK36</accession>
<dbReference type="RefSeq" id="WP_343758059.1">
    <property type="nucleotide sequence ID" value="NZ_BAAACG010000001.1"/>
</dbReference>
<organism evidence="2 3">
    <name type="scientific">Clostridium oceanicum</name>
    <dbReference type="NCBI Taxonomy" id="1543"/>
    <lineage>
        <taxon>Bacteria</taxon>
        <taxon>Bacillati</taxon>
        <taxon>Bacillota</taxon>
        <taxon>Clostridia</taxon>
        <taxon>Eubacteriales</taxon>
        <taxon>Clostridiaceae</taxon>
        <taxon>Clostridium</taxon>
    </lineage>
</organism>
<feature type="transmembrane region" description="Helical" evidence="1">
    <location>
        <begin position="21"/>
        <end position="41"/>
    </location>
</feature>
<sequence>MTYLFRSIRSDFTKIKRQPVLIMHTLLPILGIIIFLLYFSYTPWKNSSKVFVFLQMVAFILPIIIALVCSMALEQEALAGNFHEMLTSDIKLMPFFSKLLVTFLLGFTSMLVLIGGFGAGFSYILKQSPFAFKYYIYAACILFFSSIFIYILHSIISMKFGNTLSIGIGIIESLLTAILATDLGLGKWEFIPCTWPMRFIMGFHKFMVKNQSFLEESQEIHLGIFICILATIVIFIFSSLWFSKWEGRKNL</sequence>
<name>A0ABP3UK36_9CLOT</name>
<evidence type="ECO:0000313" key="2">
    <source>
        <dbReference type="EMBL" id="GAA0732696.1"/>
    </source>
</evidence>
<protein>
    <submittedName>
        <fullName evidence="2">Lantibiotic immunity ABC transporter MutG family permease subunit</fullName>
    </submittedName>
</protein>
<comment type="caution">
    <text evidence="2">The sequence shown here is derived from an EMBL/GenBank/DDBJ whole genome shotgun (WGS) entry which is preliminary data.</text>
</comment>
<dbReference type="Proteomes" id="UP001501510">
    <property type="component" value="Unassembled WGS sequence"/>
</dbReference>
<dbReference type="NCBIfam" id="TIGR03733">
    <property type="entry name" value="lanti_perm_MutG"/>
    <property type="match status" value="1"/>
</dbReference>
<feature type="transmembrane region" description="Helical" evidence="1">
    <location>
        <begin position="160"/>
        <end position="180"/>
    </location>
</feature>
<proteinExistence type="predicted"/>
<feature type="transmembrane region" description="Helical" evidence="1">
    <location>
        <begin position="134"/>
        <end position="153"/>
    </location>
</feature>
<feature type="transmembrane region" description="Helical" evidence="1">
    <location>
        <begin position="95"/>
        <end position="122"/>
    </location>
</feature>
<dbReference type="CDD" id="cd21808">
    <property type="entry name" value="ABC-2_lan_permease_MutG"/>
    <property type="match status" value="1"/>
</dbReference>
<keyword evidence="3" id="KW-1185">Reference proteome</keyword>
<evidence type="ECO:0000256" key="1">
    <source>
        <dbReference type="SAM" id="Phobius"/>
    </source>
</evidence>
<keyword evidence="1" id="KW-1133">Transmembrane helix</keyword>
<gene>
    <name evidence="2" type="ORF">GCM10008906_02670</name>
</gene>
<dbReference type="EMBL" id="BAAACG010000001">
    <property type="protein sequence ID" value="GAA0732696.1"/>
    <property type="molecule type" value="Genomic_DNA"/>
</dbReference>
<keyword evidence="1" id="KW-0812">Transmembrane</keyword>
<dbReference type="InterPro" id="IPR022294">
    <property type="entry name" value="ABC-transptr_permeasesu"/>
</dbReference>
<evidence type="ECO:0000313" key="3">
    <source>
        <dbReference type="Proteomes" id="UP001501510"/>
    </source>
</evidence>
<reference evidence="3" key="1">
    <citation type="journal article" date="2019" name="Int. J. Syst. Evol. Microbiol.">
        <title>The Global Catalogue of Microorganisms (GCM) 10K type strain sequencing project: providing services to taxonomists for standard genome sequencing and annotation.</title>
        <authorList>
            <consortium name="The Broad Institute Genomics Platform"/>
            <consortium name="The Broad Institute Genome Sequencing Center for Infectious Disease"/>
            <person name="Wu L."/>
            <person name="Ma J."/>
        </authorList>
    </citation>
    <scope>NUCLEOTIDE SEQUENCE [LARGE SCALE GENOMIC DNA]</scope>
    <source>
        <strain evidence="3">JCM 1407</strain>
    </source>
</reference>
<keyword evidence="1" id="KW-0472">Membrane</keyword>